<dbReference type="Proteomes" id="UP000185713">
    <property type="component" value="Unassembled WGS sequence"/>
</dbReference>
<dbReference type="STRING" id="523843.SAMN06264941_0595"/>
<sequence>MTTTDTILEKLHEYANPDAVDGMKKYGITPSEALGVSIPILRSIAKEVGKDHELALALWEIDLRETRILASMVDEPSKVTTEQMDMWVSDFDYWEICDQCCMNLFEKTSLAWHKAFEWSGKQEEIVKRAGFVMMARLAVSDKQAPDEPFLAFFPVIEREAVDGRNMVKKAVNWALRQIGKRSLYLNNRATECAERVGEIDSKSARWIASDALRELRSEKVLERINRKVARNQ</sequence>
<reference evidence="3" key="3">
    <citation type="submission" date="2017-04" db="EMBL/GenBank/DDBJ databases">
        <authorList>
            <person name="Afonso C.L."/>
            <person name="Miller P.J."/>
            <person name="Scott M.A."/>
            <person name="Spackman E."/>
            <person name="Goraichik I."/>
            <person name="Dimitrov K.M."/>
            <person name="Suarez D.L."/>
            <person name="Swayne D.E."/>
        </authorList>
    </citation>
    <scope>NUCLEOTIDE SEQUENCE [LARGE SCALE GENOMIC DNA]</scope>
    <source>
        <strain evidence="3">FDF-1</strain>
    </source>
</reference>
<evidence type="ECO:0000313" key="2">
    <source>
        <dbReference type="EMBL" id="RNI13236.1"/>
    </source>
</evidence>
<protein>
    <submittedName>
        <fullName evidence="3">3-methyladenine DNA glycosylase AlkD</fullName>
    </submittedName>
    <submittedName>
        <fullName evidence="2">DNA alkylation repair protein</fullName>
    </submittedName>
</protein>
<reference evidence="5" key="2">
    <citation type="submission" date="2017-04" db="EMBL/GenBank/DDBJ databases">
        <authorList>
            <person name="Varghese N."/>
            <person name="Submissions S."/>
        </authorList>
    </citation>
    <scope>NUCLEOTIDE SEQUENCE [LARGE SCALE GENOMIC DNA]</scope>
    <source>
        <strain evidence="5">FDF-1</strain>
    </source>
</reference>
<name>A0A1L9C618_9EURY</name>
<proteinExistence type="predicted"/>
<evidence type="ECO:0000313" key="4">
    <source>
        <dbReference type="Proteomes" id="UP000185713"/>
    </source>
</evidence>
<dbReference type="EMBL" id="RJJH01000001">
    <property type="protein sequence ID" value="RNI13236.1"/>
    <property type="molecule type" value="Genomic_DNA"/>
</dbReference>
<accession>A0A1L9C618</accession>
<gene>
    <name evidence="2" type="ORF">EFE41_01230</name>
    <name evidence="1" type="ORF">MPF_0756</name>
    <name evidence="3" type="ORF">SAMN06264941_0595</name>
</gene>
<dbReference type="InterPro" id="IPR014825">
    <property type="entry name" value="DNA_alkylation"/>
</dbReference>
<keyword evidence="5" id="KW-1185">Reference proteome</keyword>
<dbReference type="PANTHER" id="PTHR41291:SF1">
    <property type="entry name" value="DNA ALKYLATION REPAIR PROTEIN"/>
    <property type="match status" value="1"/>
</dbReference>
<dbReference type="InterPro" id="IPR016024">
    <property type="entry name" value="ARM-type_fold"/>
</dbReference>
<dbReference type="PANTHER" id="PTHR41291">
    <property type="entry name" value="DNA ALKYLATION REPAIR PROTEIN"/>
    <property type="match status" value="1"/>
</dbReference>
<dbReference type="Gene3D" id="1.25.10.90">
    <property type="match status" value="1"/>
</dbReference>
<dbReference type="Proteomes" id="UP000193969">
    <property type="component" value="Unassembled WGS sequence"/>
</dbReference>
<dbReference type="CDD" id="cd06561">
    <property type="entry name" value="AlkD_like"/>
    <property type="match status" value="1"/>
</dbReference>
<dbReference type="OrthoDB" id="53307at2157"/>
<organism evidence="1 4">
    <name type="scientific">Methanohalophilus portucalensis FDF-1</name>
    <dbReference type="NCBI Taxonomy" id="523843"/>
    <lineage>
        <taxon>Archaea</taxon>
        <taxon>Methanobacteriati</taxon>
        <taxon>Methanobacteriota</taxon>
        <taxon>Stenosarchaea group</taxon>
        <taxon>Methanomicrobia</taxon>
        <taxon>Methanosarcinales</taxon>
        <taxon>Methanosarcinaceae</taxon>
        <taxon>Methanohalophilus</taxon>
    </lineage>
</organism>
<reference evidence="1 4" key="1">
    <citation type="submission" date="2014-12" db="EMBL/GenBank/DDBJ databases">
        <title>The genome sequence of Methanohalophilus portucalensis strain FDF1.</title>
        <authorList>
            <person name="Lai M.-C."/>
            <person name="Lai S.-J."/>
        </authorList>
    </citation>
    <scope>NUCLEOTIDE SEQUENCE [LARGE SCALE GENOMIC DNA]</scope>
    <source>
        <strain evidence="1 4">FDF-1</strain>
    </source>
</reference>
<dbReference type="RefSeq" id="WP_072359146.1">
    <property type="nucleotide sequence ID" value="NZ_FXBN01000001.1"/>
</dbReference>
<dbReference type="EMBL" id="FXBN01000001">
    <property type="protein sequence ID" value="SMH32499.1"/>
    <property type="molecule type" value="Genomic_DNA"/>
</dbReference>
<evidence type="ECO:0000313" key="3">
    <source>
        <dbReference type="EMBL" id="SMH32499.1"/>
    </source>
</evidence>
<reference evidence="2 6" key="4">
    <citation type="submission" date="2018-10" db="EMBL/GenBank/DDBJ databases">
        <title>Cultivation of a novel Methanohalophilus strain from Kebrit Deep of the Red Sea and a genomic comparison of members of the genus Methanohalophilus.</title>
        <authorList>
            <person name="Guan Y."/>
            <person name="Ngugi D.K."/>
            <person name="Stingl U."/>
        </authorList>
    </citation>
    <scope>NUCLEOTIDE SEQUENCE [LARGE SCALE GENOMIC DNA]</scope>
    <source>
        <strain evidence="2 6">DSM 7471</strain>
    </source>
</reference>
<dbReference type="Proteomes" id="UP000278252">
    <property type="component" value="Unassembled WGS sequence"/>
</dbReference>
<dbReference type="SUPFAM" id="SSF48371">
    <property type="entry name" value="ARM repeat"/>
    <property type="match status" value="1"/>
</dbReference>
<dbReference type="AlphaFoldDB" id="A0A1L9C618"/>
<evidence type="ECO:0000313" key="1">
    <source>
        <dbReference type="EMBL" id="OJH49962.1"/>
    </source>
</evidence>
<evidence type="ECO:0000313" key="6">
    <source>
        <dbReference type="Proteomes" id="UP000278252"/>
    </source>
</evidence>
<dbReference type="Pfam" id="PF08713">
    <property type="entry name" value="DNA_alkylation"/>
    <property type="match status" value="1"/>
</dbReference>
<evidence type="ECO:0000313" key="5">
    <source>
        <dbReference type="Proteomes" id="UP000193969"/>
    </source>
</evidence>
<dbReference type="EMBL" id="JWTK01000002">
    <property type="protein sequence ID" value="OJH49962.1"/>
    <property type="molecule type" value="Genomic_DNA"/>
</dbReference>